<dbReference type="GeneID" id="5971363"/>
<dbReference type="GO" id="GO:0031011">
    <property type="term" value="C:Ino80 complex"/>
    <property type="evidence" value="ECO:0000318"/>
    <property type="project" value="GO_Central"/>
</dbReference>
<feature type="compositionally biased region" description="Polar residues" evidence="1">
    <location>
        <begin position="593"/>
        <end position="604"/>
    </location>
</feature>
<accession>Q0UWA7</accession>
<sequence>MLPNGAALYFKGRLAPKLGLKSCFPIHGRMLDAPPIVNRSFIVFIVDAGSDVTWYHRDTARNNHRTSQRAMDDTAAAAAAAASVSTARADEPDSRNSLRHILAAEPAMDDARPSPSPGDTPAPDDSENADAPDGSKTAGDSDGARPYYTSTTTTTRRNANGSVSSVYSGNKIKHLKKDDGIPLWRKDIQYDFLKLVFEDDKTVFTKQSDPQAGPMHTFADIYLDAMAKSSKCSKILKDKLLTERPAAVNMAMVCLLVNVGRMNTTLNFFPEMRAQLRTYHSIPSLQAHQDPNAYKQLQDAPRLKSILKGATEDQEQPSTVDEIMQAPIPRTNPVNLIFVLSQYAPKISELHFFPPRDFFDLVMRSNLSSRSRATAFLWLMWWYLESDFTKDAAERNPFGPGQFGPADDPITAENPLKCPPFDFLTPEQEAEENVDTPDEKVFGEIKRKERIAILASDMAPVVTGPKRTNKKIFSVLADDGASTPGRDRQSPSHGSARGRGNLAKSIIERDYPSDTDRTRSASPPGSVYNTGKKVTPNMRINTLLNDEVPASSPAPKGPGRGNWARNRLTGGGGAGAGPGARSFKSRLDAGASQDGQSPSTSAPTFNGPHGFYLPLNGSDPSHKRTRPLTQHQLAVEQYRRRRVDVILDRGIRVEYKAAARRRRTTNTFMRAWIRCKGMADGYDTDEESHAQAQYQQDIEVGTKTPPPMPAGLVPMDFGGEVNDHGEESYYRAKMLSRALRRLERWEDGRVTMRARPKGAVRNGIGDVGSRPVADDEDDEDDDDMQDVDDLRREEESESSEEEDMERTYDAHTLPPLPRMH</sequence>
<feature type="region of interest" description="Disordered" evidence="1">
    <location>
        <begin position="756"/>
        <end position="820"/>
    </location>
</feature>
<dbReference type="KEGG" id="pno:SNOG_03957"/>
<reference evidence="3" key="1">
    <citation type="journal article" date="2007" name="Plant Cell">
        <title>Dothideomycete-plant interactions illuminated by genome sequencing and EST analysis of the wheat pathogen Stagonospora nodorum.</title>
        <authorList>
            <person name="Hane J.K."/>
            <person name="Lowe R.G."/>
            <person name="Solomon P.S."/>
            <person name="Tan K.C."/>
            <person name="Schoch C.L."/>
            <person name="Spatafora J.W."/>
            <person name="Crous P.W."/>
            <person name="Kodira C."/>
            <person name="Birren B.W."/>
            <person name="Galagan J.E."/>
            <person name="Torriani S.F."/>
            <person name="McDonald B.A."/>
            <person name="Oliver R.P."/>
        </authorList>
    </citation>
    <scope>NUCLEOTIDE SEQUENCE [LARGE SCALE GENOMIC DNA]</scope>
    <source>
        <strain evidence="3">SN15 / ATCC MYA-4574 / FGSC 10173</strain>
    </source>
</reference>
<evidence type="ECO:0000256" key="1">
    <source>
        <dbReference type="SAM" id="MobiDB-lite"/>
    </source>
</evidence>
<evidence type="ECO:0008006" key="4">
    <source>
        <dbReference type="Google" id="ProtNLM"/>
    </source>
</evidence>
<dbReference type="Proteomes" id="UP000001055">
    <property type="component" value="Unassembled WGS sequence"/>
</dbReference>
<protein>
    <recommendedName>
        <fullName evidence="4">Ino eighty subunit 1</fullName>
    </recommendedName>
</protein>
<evidence type="ECO:0000313" key="2">
    <source>
        <dbReference type="EMBL" id="EAT89162.2"/>
    </source>
</evidence>
<feature type="compositionally biased region" description="Basic and acidic residues" evidence="1">
    <location>
        <begin position="506"/>
        <end position="519"/>
    </location>
</feature>
<dbReference type="VEuPathDB" id="FungiDB:JI435_039570"/>
<evidence type="ECO:0000313" key="3">
    <source>
        <dbReference type="Proteomes" id="UP000001055"/>
    </source>
</evidence>
<feature type="compositionally biased region" description="Polar residues" evidence="1">
    <location>
        <begin position="520"/>
        <end position="529"/>
    </location>
</feature>
<dbReference type="PANTHER" id="PTHR37287">
    <property type="entry name" value="INO EIGHTY SUBUNIT 1"/>
    <property type="match status" value="1"/>
</dbReference>
<feature type="region of interest" description="Disordered" evidence="1">
    <location>
        <begin position="105"/>
        <end position="165"/>
    </location>
</feature>
<dbReference type="AlphaFoldDB" id="Q0UWA7"/>
<feature type="region of interest" description="Disordered" evidence="1">
    <location>
        <begin position="400"/>
        <end position="419"/>
    </location>
</feature>
<feature type="compositionally biased region" description="Polar residues" evidence="1">
    <location>
        <begin position="156"/>
        <end position="165"/>
    </location>
</feature>
<dbReference type="STRING" id="321614.Q0UWA7"/>
<feature type="compositionally biased region" description="Acidic residues" evidence="1">
    <location>
        <begin position="795"/>
        <end position="804"/>
    </location>
</feature>
<dbReference type="EMBL" id="CH445329">
    <property type="protein sequence ID" value="EAT89162.2"/>
    <property type="molecule type" value="Genomic_DNA"/>
</dbReference>
<feature type="compositionally biased region" description="Gly residues" evidence="1">
    <location>
        <begin position="569"/>
        <end position="578"/>
    </location>
</feature>
<organism evidence="2 3">
    <name type="scientific">Phaeosphaeria nodorum (strain SN15 / ATCC MYA-4574 / FGSC 10173)</name>
    <name type="common">Glume blotch fungus</name>
    <name type="synonym">Parastagonospora nodorum</name>
    <dbReference type="NCBI Taxonomy" id="321614"/>
    <lineage>
        <taxon>Eukaryota</taxon>
        <taxon>Fungi</taxon>
        <taxon>Dikarya</taxon>
        <taxon>Ascomycota</taxon>
        <taxon>Pezizomycotina</taxon>
        <taxon>Dothideomycetes</taxon>
        <taxon>Pleosporomycetidae</taxon>
        <taxon>Pleosporales</taxon>
        <taxon>Pleosporineae</taxon>
        <taxon>Phaeosphaeriaceae</taxon>
        <taxon>Parastagonospora</taxon>
    </lineage>
</organism>
<feature type="region of interest" description="Disordered" evidence="1">
    <location>
        <begin position="477"/>
        <end position="612"/>
    </location>
</feature>
<dbReference type="InParanoid" id="Q0UWA7"/>
<dbReference type="HOGENOM" id="CLU_007606_1_2_1"/>
<feature type="compositionally biased region" description="Acidic residues" evidence="1">
    <location>
        <begin position="774"/>
        <end position="787"/>
    </location>
</feature>
<dbReference type="InterPro" id="IPR038014">
    <property type="entry name" value="Ies1"/>
</dbReference>
<proteinExistence type="predicted"/>
<name>Q0UWA7_PHANO</name>
<dbReference type="PANTHER" id="PTHR37287:SF1">
    <property type="entry name" value="INO EIGHTY SUBUNIT 1"/>
    <property type="match status" value="1"/>
</dbReference>
<dbReference type="RefSeq" id="XP_001794500.1">
    <property type="nucleotide sequence ID" value="XM_001794448.1"/>
</dbReference>
<dbReference type="eggNOG" id="ENOG502QVDM">
    <property type="taxonomic scope" value="Eukaryota"/>
</dbReference>
<gene>
    <name evidence="2" type="ORF">SNOG_03957</name>
</gene>